<keyword evidence="2" id="KW-1133">Transmembrane helix</keyword>
<feature type="compositionally biased region" description="Polar residues" evidence="1">
    <location>
        <begin position="517"/>
        <end position="556"/>
    </location>
</feature>
<keyword evidence="2" id="KW-0812">Transmembrane</keyword>
<evidence type="ECO:0000256" key="2">
    <source>
        <dbReference type="SAM" id="Phobius"/>
    </source>
</evidence>
<feature type="transmembrane region" description="Helical" evidence="2">
    <location>
        <begin position="222"/>
        <end position="243"/>
    </location>
</feature>
<feature type="region of interest" description="Disordered" evidence="1">
    <location>
        <begin position="421"/>
        <end position="556"/>
    </location>
</feature>
<dbReference type="EMBL" id="OZ020096">
    <property type="protein sequence ID" value="CAK9256225.1"/>
    <property type="molecule type" value="Genomic_DNA"/>
</dbReference>
<feature type="transmembrane region" description="Helical" evidence="2">
    <location>
        <begin position="374"/>
        <end position="398"/>
    </location>
</feature>
<dbReference type="Proteomes" id="UP001497444">
    <property type="component" value="Chromosome 1"/>
</dbReference>
<keyword evidence="4" id="KW-1185">Reference proteome</keyword>
<sequence length="556" mass="62332">MTTTAGLLQTPGIIGVWNYSISNCSAFRNDTVKLFFRVWPETLDDGFTYCCQDGTTNLSLSNFTYGPTQGALDPRPYFDLGAVSRFKNYWKAWTFWKVPRKDIYYPLHCDYTDLHSLYVSRFWRHTVPLGVETGILLCVILQALVLIVLIVWFCILKSDERKMLWDGWFGHEKRQRLEEWFWRSGWADFITDLVHLMLLAVIGDCMMEAVGHSNLHMWRASIMYNAGAVYSYLTLFAMVSSFLRQLAMCSDITNTSEDAQESEASDDNNRESHNLQNGEQSGAVEHNNDIPLFIRASNNHATEADVEDSNSRYEEKQRRIKLEARAWDDAVKGLKDVTDDWRWQRVFGQVAVVVLMGTYLALVDDDTGSSMDNLAGIVLAAVVAASIWSAASTAVVAFRALWLMLLMSTIGQSLGTSRIKTLEKNSPSPDQENGPSVSQRSGSHDSNREPSLASDSRSALTRRMEGGSGGSGRSLGQEPSSPVLRGEEPVEVRLLQRREGSMLRREGSMLRREGSLPKTNPTTTGEELQNRPSGESQRSAVQDATEPSTASQKKRS</sequence>
<name>A0ABP0VS07_9BRYO</name>
<evidence type="ECO:0008006" key="5">
    <source>
        <dbReference type="Google" id="ProtNLM"/>
    </source>
</evidence>
<evidence type="ECO:0000256" key="1">
    <source>
        <dbReference type="SAM" id="MobiDB-lite"/>
    </source>
</evidence>
<keyword evidence="2" id="KW-0472">Membrane</keyword>
<organism evidence="3 4">
    <name type="scientific">Sphagnum jensenii</name>
    <dbReference type="NCBI Taxonomy" id="128206"/>
    <lineage>
        <taxon>Eukaryota</taxon>
        <taxon>Viridiplantae</taxon>
        <taxon>Streptophyta</taxon>
        <taxon>Embryophyta</taxon>
        <taxon>Bryophyta</taxon>
        <taxon>Sphagnophytina</taxon>
        <taxon>Sphagnopsida</taxon>
        <taxon>Sphagnales</taxon>
        <taxon>Sphagnaceae</taxon>
        <taxon>Sphagnum</taxon>
    </lineage>
</organism>
<feature type="region of interest" description="Disordered" evidence="1">
    <location>
        <begin position="257"/>
        <end position="283"/>
    </location>
</feature>
<protein>
    <recommendedName>
        <fullName evidence="5">Transmembrane protein</fullName>
    </recommendedName>
</protein>
<feature type="transmembrane region" description="Helical" evidence="2">
    <location>
        <begin position="346"/>
        <end position="362"/>
    </location>
</feature>
<reference evidence="3 4" key="1">
    <citation type="submission" date="2024-02" db="EMBL/GenBank/DDBJ databases">
        <authorList>
            <consortium name="ELIXIR-Norway"/>
            <consortium name="Elixir Norway"/>
        </authorList>
    </citation>
    <scope>NUCLEOTIDE SEQUENCE [LARGE SCALE GENOMIC DNA]</scope>
</reference>
<evidence type="ECO:0000313" key="4">
    <source>
        <dbReference type="Proteomes" id="UP001497444"/>
    </source>
</evidence>
<evidence type="ECO:0000313" key="3">
    <source>
        <dbReference type="EMBL" id="CAK9256225.1"/>
    </source>
</evidence>
<feature type="transmembrane region" description="Helical" evidence="2">
    <location>
        <begin position="134"/>
        <end position="155"/>
    </location>
</feature>
<gene>
    <name evidence="3" type="ORF">CSSPJE1EN1_LOCUS1703</name>
</gene>
<feature type="compositionally biased region" description="Polar residues" evidence="1">
    <location>
        <begin position="421"/>
        <end position="441"/>
    </location>
</feature>
<accession>A0ABP0VS07</accession>
<feature type="compositionally biased region" description="Basic and acidic residues" evidence="1">
    <location>
        <begin position="485"/>
        <end position="515"/>
    </location>
</feature>
<proteinExistence type="predicted"/>